<keyword evidence="4" id="KW-0325">Glycoprotein</keyword>
<dbReference type="GO" id="GO:0032580">
    <property type="term" value="C:Golgi cisterna membrane"/>
    <property type="evidence" value="ECO:0007669"/>
    <property type="project" value="UniProtKB-SubCell"/>
</dbReference>
<dbReference type="GO" id="GO:0016757">
    <property type="term" value="F:glycosyltransferase activity"/>
    <property type="evidence" value="ECO:0007669"/>
    <property type="project" value="UniProtKB-KW"/>
</dbReference>
<dbReference type="PANTHER" id="PTHR31889">
    <property type="entry name" value="FUCOSYLTRANSFERASE 2-RELATED"/>
    <property type="match status" value="1"/>
</dbReference>
<proteinExistence type="inferred from homology"/>
<gene>
    <name evidence="7" type="ORF">R1sor_020479</name>
</gene>
<comment type="similarity">
    <text evidence="1 6">Belongs to the glycosyltransferase 37 family.</text>
</comment>
<keyword evidence="6" id="KW-1133">Transmembrane helix</keyword>
<keyword evidence="8" id="KW-1185">Reference proteome</keyword>
<keyword evidence="5 6" id="KW-0961">Cell wall biogenesis/degradation</keyword>
<evidence type="ECO:0000256" key="4">
    <source>
        <dbReference type="ARBA" id="ARBA00023180"/>
    </source>
</evidence>
<keyword evidence="3 6" id="KW-0808">Transferase</keyword>
<evidence type="ECO:0000256" key="5">
    <source>
        <dbReference type="ARBA" id="ARBA00023316"/>
    </source>
</evidence>
<evidence type="ECO:0000313" key="8">
    <source>
        <dbReference type="Proteomes" id="UP001633002"/>
    </source>
</evidence>
<evidence type="ECO:0000256" key="6">
    <source>
        <dbReference type="RuleBase" id="RU367004"/>
    </source>
</evidence>
<reference evidence="7 8" key="1">
    <citation type="submission" date="2024-09" db="EMBL/GenBank/DDBJ databases">
        <title>Chromosome-scale assembly of Riccia sorocarpa.</title>
        <authorList>
            <person name="Paukszto L."/>
        </authorList>
    </citation>
    <scope>NUCLEOTIDE SEQUENCE [LARGE SCALE GENOMIC DNA]</scope>
    <source>
        <strain evidence="7">LP-2024</strain>
        <tissue evidence="7">Aerial parts of the thallus</tissue>
    </source>
</reference>
<dbReference type="Pfam" id="PF03254">
    <property type="entry name" value="XG_FTase"/>
    <property type="match status" value="1"/>
</dbReference>
<sequence length="581" mass="66022">MDPERKPSMELVRSGRLLEVDGEKKSGLPGISAVKDKKSRSPVLLSCGLFVAAVTLLLYCNLPVPLIFQSRMYVESSAVVSRIDGDASISRSSTETRKPQDPTLGGLLPDLSEFDSGGSCKSRSQQPHRKNYFQPSNELIRRLRRYEARHVKCAARAARNFFQPGEFQDDDCRYVVWTQASGFGNRMITLVSSFVYALLTDRTLLVERTEETAVLFCEPFPRASWLLPSEFPVEFIYSLNETSPHRFAHNFTDDQGGRDNSTETADFSYINLTWTHDDEDNTFFCDENHVQLERVPWVFMRSDQYIVPSYFFLSRFTSDLGALFPDKEAVFNLLGNYLFQPSDAVWPRITRYYRSYLANYDRFLGIQIRTYQAKSPLPNFSQQLQQCILQNNLLPKVVADGDSVDISGLREPKNGSTAVLVTSLDSYYYDNLTEYYLSGPTENGESVTIHQPSHDGAQQTGVASHDLKAWAEIYLLSLSDSLIISGWSTFGYAANGLAGIRPWILPNVNDDRVHDPPCVYAKSVEPCNFAFPFRLFKCPSKDVSDDRNFTFVQPCVDYTDGMKLVNESSSLEERTQFWREH</sequence>
<feature type="transmembrane region" description="Helical" evidence="6">
    <location>
        <begin position="43"/>
        <end position="68"/>
    </location>
</feature>
<dbReference type="Proteomes" id="UP001633002">
    <property type="component" value="Unassembled WGS sequence"/>
</dbReference>
<evidence type="ECO:0000256" key="1">
    <source>
        <dbReference type="ARBA" id="ARBA00010481"/>
    </source>
</evidence>
<dbReference type="AlphaFoldDB" id="A0ABD3IIA7"/>
<comment type="caution">
    <text evidence="7">The sequence shown here is derived from an EMBL/GenBank/DDBJ whole genome shotgun (WGS) entry which is preliminary data.</text>
</comment>
<dbReference type="InterPro" id="IPR004938">
    <property type="entry name" value="XG_FTase"/>
</dbReference>
<dbReference type="Gene3D" id="3.40.50.11340">
    <property type="match status" value="1"/>
</dbReference>
<dbReference type="EC" id="2.4.1.-" evidence="6"/>
<protein>
    <recommendedName>
        <fullName evidence="6">Fucosyltransferase</fullName>
        <ecNumber evidence="6">2.4.1.-</ecNumber>
    </recommendedName>
</protein>
<accession>A0ABD3IIA7</accession>
<dbReference type="GO" id="GO:0071555">
    <property type="term" value="P:cell wall organization"/>
    <property type="evidence" value="ECO:0007669"/>
    <property type="project" value="UniProtKB-UniRule"/>
</dbReference>
<dbReference type="FunFam" id="3.40.50.11340:FF:000005">
    <property type="entry name" value="Galactoside 2-alpha-L-fucosyltransferase"/>
    <property type="match status" value="1"/>
</dbReference>
<dbReference type="PANTHER" id="PTHR31889:SF2">
    <property type="entry name" value="FUCOSYLTRANSFERASE 3"/>
    <property type="match status" value="1"/>
</dbReference>
<keyword evidence="6" id="KW-0333">Golgi apparatus</keyword>
<evidence type="ECO:0000256" key="2">
    <source>
        <dbReference type="ARBA" id="ARBA00022676"/>
    </source>
</evidence>
<evidence type="ECO:0000256" key="3">
    <source>
        <dbReference type="ARBA" id="ARBA00022679"/>
    </source>
</evidence>
<evidence type="ECO:0000313" key="7">
    <source>
        <dbReference type="EMBL" id="KAL3702457.1"/>
    </source>
</evidence>
<comment type="subcellular location">
    <subcellularLocation>
        <location evidence="6">Golgi apparatus</location>
        <location evidence="6">Golgi stack membrane</location>
        <topology evidence="6">Single-pass type II membrane protein</topology>
    </subcellularLocation>
</comment>
<keyword evidence="6" id="KW-0472">Membrane</keyword>
<organism evidence="7 8">
    <name type="scientific">Riccia sorocarpa</name>
    <dbReference type="NCBI Taxonomy" id="122646"/>
    <lineage>
        <taxon>Eukaryota</taxon>
        <taxon>Viridiplantae</taxon>
        <taxon>Streptophyta</taxon>
        <taxon>Embryophyta</taxon>
        <taxon>Marchantiophyta</taxon>
        <taxon>Marchantiopsida</taxon>
        <taxon>Marchantiidae</taxon>
        <taxon>Marchantiales</taxon>
        <taxon>Ricciaceae</taxon>
        <taxon>Riccia</taxon>
    </lineage>
</organism>
<comment type="function">
    <text evidence="6">May be involved in cell wall biosynthesis.</text>
</comment>
<dbReference type="EMBL" id="JBJQOH010000001">
    <property type="protein sequence ID" value="KAL3702457.1"/>
    <property type="molecule type" value="Genomic_DNA"/>
</dbReference>
<keyword evidence="6" id="KW-0812">Transmembrane</keyword>
<keyword evidence="2 6" id="KW-0328">Glycosyltransferase</keyword>
<name>A0ABD3IIA7_9MARC</name>